<evidence type="ECO:0000313" key="3">
    <source>
        <dbReference type="Proteomes" id="UP001163550"/>
    </source>
</evidence>
<dbReference type="EMBL" id="CP087994">
    <property type="protein sequence ID" value="UYO61344.1"/>
    <property type="molecule type" value="Genomic_DNA"/>
</dbReference>
<dbReference type="GO" id="GO:0016787">
    <property type="term" value="F:hydrolase activity"/>
    <property type="evidence" value="ECO:0007669"/>
    <property type="project" value="UniProtKB-KW"/>
</dbReference>
<dbReference type="InterPro" id="IPR024535">
    <property type="entry name" value="RHGA/B-epi-like_pectate_lyase"/>
</dbReference>
<accession>A0ABY6HBL7</accession>
<dbReference type="InterPro" id="IPR006626">
    <property type="entry name" value="PbH1"/>
</dbReference>
<dbReference type="RefSeq" id="WP_228883450.1">
    <property type="nucleotide sequence ID" value="NZ_CABIIK010000056.1"/>
</dbReference>
<dbReference type="SUPFAM" id="SSF51126">
    <property type="entry name" value="Pectin lyase-like"/>
    <property type="match status" value="1"/>
</dbReference>
<keyword evidence="3" id="KW-1185">Reference proteome</keyword>
<reference evidence="2" key="1">
    <citation type="submission" date="2021-11" db="EMBL/GenBank/DDBJ databases">
        <title>Isoprene-degrading acetogen.</title>
        <authorList>
            <person name="Yang Y."/>
            <person name="Jin H."/>
            <person name="Yan J."/>
        </authorList>
    </citation>
    <scope>NUCLEOTIDE SEQUENCE</scope>
    <source>
        <strain evidence="2">Berkeley</strain>
    </source>
</reference>
<dbReference type="InterPro" id="IPR012334">
    <property type="entry name" value="Pectin_lyas_fold"/>
</dbReference>
<evidence type="ECO:0000259" key="1">
    <source>
        <dbReference type="Pfam" id="PF12708"/>
    </source>
</evidence>
<protein>
    <submittedName>
        <fullName evidence="2">Glycoside hydrolase family 55 protein</fullName>
    </submittedName>
</protein>
<gene>
    <name evidence="2" type="ORF">LNN31_11155</name>
</gene>
<name>A0ABY6HBL7_9FIRM</name>
<feature type="domain" description="Rhamnogalacturonase A/B/Epimerase-like pectate lyase" evidence="1">
    <location>
        <begin position="53"/>
        <end position="137"/>
    </location>
</feature>
<dbReference type="Gene3D" id="2.160.20.10">
    <property type="entry name" value="Single-stranded right-handed beta-helix, Pectin lyase-like"/>
    <property type="match status" value="1"/>
</dbReference>
<dbReference type="Proteomes" id="UP001163550">
    <property type="component" value="Chromosome"/>
</dbReference>
<dbReference type="SMART" id="SM00710">
    <property type="entry name" value="PbH1"/>
    <property type="match status" value="6"/>
</dbReference>
<dbReference type="Pfam" id="PF12708">
    <property type="entry name" value="Pect-lyase_RHGA_epim"/>
    <property type="match status" value="1"/>
</dbReference>
<sequence length="415" mass="45061">MRKLTISVFILAVIGAIVFALNFMSPAESDSSEKLSSNPSQIKKVIVPKDKTVNAKDYGVKGDGLTDDTVALQNAIDEASNKNALLILPESEKPYLITKQLIISDNTHISGYGAVLFMAPQEDTIKNMLWSNPDETVSNISIEGLTLKSENTIKGVDYYENSRVSNVQGIYFQGVEAMTINDVFMDNVYVGLKLAQTGKFKNKDITISRLEIDHSGMPIQISGTNGFSMVDSILNSSDGGTKWLHSAYLRGDNSNFYFENVEFNNASGGGIAIAGNPQYNKPPENMIFKDCRIKDSVVGVHINSGAKNITISGLVIEGCSLGFKINEASELSIDKVSISGSKSNENDHGGFSIENVEQATISNVSIDASEITESLCLLIGNIENLRLSSFEDNNVKDIPLYSVNSTAIIKNLIIE</sequence>
<proteinExistence type="predicted"/>
<organism evidence="2 3">
    <name type="scientific">Acetobacterium wieringae</name>
    <dbReference type="NCBI Taxonomy" id="52694"/>
    <lineage>
        <taxon>Bacteria</taxon>
        <taxon>Bacillati</taxon>
        <taxon>Bacillota</taxon>
        <taxon>Clostridia</taxon>
        <taxon>Eubacteriales</taxon>
        <taxon>Eubacteriaceae</taxon>
        <taxon>Acetobacterium</taxon>
    </lineage>
</organism>
<evidence type="ECO:0000313" key="2">
    <source>
        <dbReference type="EMBL" id="UYO61344.1"/>
    </source>
</evidence>
<keyword evidence="2" id="KW-0378">Hydrolase</keyword>
<dbReference type="InterPro" id="IPR011050">
    <property type="entry name" value="Pectin_lyase_fold/virulence"/>
</dbReference>